<evidence type="ECO:0000313" key="4">
    <source>
        <dbReference type="Proteomes" id="UP000235786"/>
    </source>
</evidence>
<accession>A0A2J6S1D0</accession>
<evidence type="ECO:0000256" key="1">
    <source>
        <dbReference type="SAM" id="SignalP"/>
    </source>
</evidence>
<dbReference type="OrthoDB" id="566138at2759"/>
<feature type="chain" id="PRO_5014377735" evidence="1">
    <location>
        <begin position="23"/>
        <end position="593"/>
    </location>
</feature>
<gene>
    <name evidence="3" type="ORF">L207DRAFT_579516</name>
</gene>
<dbReference type="AlphaFoldDB" id="A0A2J6S1D0"/>
<dbReference type="PANTHER" id="PTHR42678:SF37">
    <property type="entry name" value="AMIDASE C869.01-RELATED"/>
    <property type="match status" value="1"/>
</dbReference>
<organism evidence="3 4">
    <name type="scientific">Hyaloscypha variabilis (strain UAMH 11265 / GT02V1 / F)</name>
    <name type="common">Meliniomyces variabilis</name>
    <dbReference type="NCBI Taxonomy" id="1149755"/>
    <lineage>
        <taxon>Eukaryota</taxon>
        <taxon>Fungi</taxon>
        <taxon>Dikarya</taxon>
        <taxon>Ascomycota</taxon>
        <taxon>Pezizomycotina</taxon>
        <taxon>Leotiomycetes</taxon>
        <taxon>Helotiales</taxon>
        <taxon>Hyaloscyphaceae</taxon>
        <taxon>Hyaloscypha</taxon>
        <taxon>Hyaloscypha variabilis</taxon>
    </lineage>
</organism>
<dbReference type="Gene3D" id="3.90.1300.10">
    <property type="entry name" value="Amidase signature (AS) domain"/>
    <property type="match status" value="1"/>
</dbReference>
<evidence type="ECO:0000313" key="3">
    <source>
        <dbReference type="EMBL" id="PMD44580.1"/>
    </source>
</evidence>
<proteinExistence type="predicted"/>
<sequence length="593" mass="64680">MLPRSFLTACSIAFNLFSTSVAYKKQSFNASQVVESQTLQSPYPYDFPVLQNGSLVDDGLFPMPSCHGFKLEEATIDQLQQQLSNGSLTSVTLTLCYLQRIYQTDGYIRAIMEINPDFLEIAAALDRERTQGNVRGPLHGIPFLVKDNIGTKDKMETTAGSWMLLGSVIPRDAHVVHRLRESGALLLGHATLSEWADMRSNIYSEGYSARGDQCRSPYNLTTTPGGSSSGSAAAVAANLVTFALGTETDGSVINPSERNALVGIKPTVGLTSRDGVIPESHNQDTVGCLARTVRDATYCLDGIYGPDPRDNYTLVQEAPTGGFAQFLTTKEALKGAVFGLPWLSFWQWAPQNQQDQLLELIHLIESAGATIINGTELPYWQTIVSPDGWNWDYGSTRGYPNESEYTYVKTDFYNDIAKYLSEVNNTSIRSLADIVQYNIDNVGSEGGIPNVHPAFQSGQDGFNASLATGGIMDDTYWAALAFCHRTTREEGIDAALYNNGTQLTALLVPPDVGQTYQIAAQAGYPMITLPAGVSPETGMPFGLALMGTAWSEKTLVTYASAIEDLQLGSGTKYKRTSPLWYDYRSKNVPINNV</sequence>
<name>A0A2J6S1D0_HYAVF</name>
<dbReference type="SUPFAM" id="SSF75304">
    <property type="entry name" value="Amidase signature (AS) enzymes"/>
    <property type="match status" value="1"/>
</dbReference>
<dbReference type="InterPro" id="IPR036928">
    <property type="entry name" value="AS_sf"/>
</dbReference>
<dbReference type="STRING" id="1149755.A0A2J6S1D0"/>
<keyword evidence="1" id="KW-0732">Signal</keyword>
<dbReference type="Proteomes" id="UP000235786">
    <property type="component" value="Unassembled WGS sequence"/>
</dbReference>
<dbReference type="PANTHER" id="PTHR42678">
    <property type="entry name" value="AMIDASE"/>
    <property type="match status" value="1"/>
</dbReference>
<keyword evidence="4" id="KW-1185">Reference proteome</keyword>
<feature type="domain" description="Amidase" evidence="2">
    <location>
        <begin position="93"/>
        <end position="391"/>
    </location>
</feature>
<reference evidence="3 4" key="1">
    <citation type="submission" date="2016-04" db="EMBL/GenBank/DDBJ databases">
        <title>A degradative enzymes factory behind the ericoid mycorrhizal symbiosis.</title>
        <authorList>
            <consortium name="DOE Joint Genome Institute"/>
            <person name="Martino E."/>
            <person name="Morin E."/>
            <person name="Grelet G."/>
            <person name="Kuo A."/>
            <person name="Kohler A."/>
            <person name="Daghino S."/>
            <person name="Barry K."/>
            <person name="Choi C."/>
            <person name="Cichocki N."/>
            <person name="Clum A."/>
            <person name="Copeland A."/>
            <person name="Hainaut M."/>
            <person name="Haridas S."/>
            <person name="Labutti K."/>
            <person name="Lindquist E."/>
            <person name="Lipzen A."/>
            <person name="Khouja H.-R."/>
            <person name="Murat C."/>
            <person name="Ohm R."/>
            <person name="Olson A."/>
            <person name="Spatafora J."/>
            <person name="Veneault-Fourrey C."/>
            <person name="Henrissat B."/>
            <person name="Grigoriev I."/>
            <person name="Martin F."/>
            <person name="Perotto S."/>
        </authorList>
    </citation>
    <scope>NUCLEOTIDE SEQUENCE [LARGE SCALE GENOMIC DNA]</scope>
    <source>
        <strain evidence="3 4">F</strain>
    </source>
</reference>
<dbReference type="Pfam" id="PF01425">
    <property type="entry name" value="Amidase"/>
    <property type="match status" value="1"/>
</dbReference>
<feature type="signal peptide" evidence="1">
    <location>
        <begin position="1"/>
        <end position="22"/>
    </location>
</feature>
<evidence type="ECO:0000259" key="2">
    <source>
        <dbReference type="Pfam" id="PF01425"/>
    </source>
</evidence>
<protein>
    <submittedName>
        <fullName evidence="3">Amidase signature enzyme</fullName>
    </submittedName>
</protein>
<dbReference type="InterPro" id="IPR023631">
    <property type="entry name" value="Amidase_dom"/>
</dbReference>
<dbReference type="EMBL" id="KZ613941">
    <property type="protein sequence ID" value="PMD44580.1"/>
    <property type="molecule type" value="Genomic_DNA"/>
</dbReference>